<name>A0A0G2J4F9_9EURO</name>
<reference evidence="3" key="1">
    <citation type="journal article" date="2015" name="PLoS Genet.">
        <title>The dynamic genome and transcriptome of the human fungal pathogen Blastomyces and close relative Emmonsia.</title>
        <authorList>
            <person name="Munoz J.F."/>
            <person name="Gauthier G.M."/>
            <person name="Desjardins C.A."/>
            <person name="Gallo J.E."/>
            <person name="Holder J."/>
            <person name="Sullivan T.D."/>
            <person name="Marty A.J."/>
            <person name="Carmen J.C."/>
            <person name="Chen Z."/>
            <person name="Ding L."/>
            <person name="Gujja S."/>
            <person name="Magrini V."/>
            <person name="Misas E."/>
            <person name="Mitreva M."/>
            <person name="Priest M."/>
            <person name="Saif S."/>
            <person name="Whiston E.A."/>
            <person name="Young S."/>
            <person name="Zeng Q."/>
            <person name="Goldman W.E."/>
            <person name="Mardis E.R."/>
            <person name="Taylor J.W."/>
            <person name="McEwen J.G."/>
            <person name="Clay O.K."/>
            <person name="Klein B.S."/>
            <person name="Cuomo C.A."/>
        </authorList>
    </citation>
    <scope>NUCLEOTIDE SEQUENCE [LARGE SCALE GENOMIC DNA]</scope>
    <source>
        <strain evidence="3">UAMH 3008</strain>
    </source>
</reference>
<feature type="signal peptide" evidence="1">
    <location>
        <begin position="1"/>
        <end position="18"/>
    </location>
</feature>
<evidence type="ECO:0000256" key="1">
    <source>
        <dbReference type="SAM" id="SignalP"/>
    </source>
</evidence>
<keyword evidence="1" id="KW-0732">Signal</keyword>
<evidence type="ECO:0000313" key="2">
    <source>
        <dbReference type="EMBL" id="KKZ65824.1"/>
    </source>
</evidence>
<gene>
    <name evidence="2" type="ORF">EMCG_01209</name>
</gene>
<evidence type="ECO:0008006" key="4">
    <source>
        <dbReference type="Google" id="ProtNLM"/>
    </source>
</evidence>
<feature type="chain" id="PRO_5002545758" description="Conidiation-specific protein 13" evidence="1">
    <location>
        <begin position="19"/>
        <end position="553"/>
    </location>
</feature>
<comment type="caution">
    <text evidence="2">The sequence shown here is derived from an EMBL/GenBank/DDBJ whole genome shotgun (WGS) entry which is preliminary data.</text>
</comment>
<dbReference type="Proteomes" id="UP000034164">
    <property type="component" value="Unassembled WGS sequence"/>
</dbReference>
<dbReference type="OrthoDB" id="2142213at2759"/>
<accession>A0A0G2J4F9</accession>
<dbReference type="VEuPathDB" id="FungiDB:EMCG_01209"/>
<sequence length="553" mass="61356">MVVLTSLCQLMLLGLASAQTIKKPLVRSVRDFDPTFDATLPAPQKYTYKKWTTDDIERGLPDDGTWVDSYSNKDSRHYCKDDFSVYNVTYADCPEPWLIGHCAKAEINRENTFNLLGRLPSSARGVISDLLNANIERGLSFRWHNKHSVLLGGYFRPADGLKSVLSALWLGGPGVPLDPFVKAIAADTCVADEEAAASLKRDGSLGGAVDSGFAVAAYLKLVKGTPPFDASCMKNQLKVLGAILDERWDAPGKCPNKKAPTLVKHKTILFSRGIEVINADPVPGAKATKVVQWKKSDGYPEFCWNEARAKRSNTDSRVRCEPSRLNVYNVTYSDCLDQDPWTLCHCNDAQNTLDQMVTRVGRLPPGLRSHMIHLVAFNHVSVGGAAVIPWNMVMIFGEAQDSVYMHEASHCIDRGFYKSDVFQAAKAMDSCWPTGYSRTSDLELFAEIGVVHLYDKSGKTLIERGFNPACLAHGLKAIDEYVGRDYQRNGNKCFKRNPNSKVIYPTESQLLSPEPYISEAVIEDFSDPDAFSSQSEPSSVWGNYPRKIYGQQI</sequence>
<protein>
    <recommendedName>
        <fullName evidence="4">Conidiation-specific protein 13</fullName>
    </recommendedName>
</protein>
<dbReference type="EMBL" id="LCZI01000569">
    <property type="protein sequence ID" value="KKZ65824.1"/>
    <property type="molecule type" value="Genomic_DNA"/>
</dbReference>
<proteinExistence type="predicted"/>
<organism evidence="2 3">
    <name type="scientific">[Emmonsia] crescens</name>
    <dbReference type="NCBI Taxonomy" id="73230"/>
    <lineage>
        <taxon>Eukaryota</taxon>
        <taxon>Fungi</taxon>
        <taxon>Dikarya</taxon>
        <taxon>Ascomycota</taxon>
        <taxon>Pezizomycotina</taxon>
        <taxon>Eurotiomycetes</taxon>
        <taxon>Eurotiomycetidae</taxon>
        <taxon>Onygenales</taxon>
        <taxon>Ajellomycetaceae</taxon>
        <taxon>Emergomyces</taxon>
    </lineage>
</organism>
<dbReference type="AlphaFoldDB" id="A0A0G2J4F9"/>
<evidence type="ECO:0000313" key="3">
    <source>
        <dbReference type="Proteomes" id="UP000034164"/>
    </source>
</evidence>